<proteinExistence type="predicted"/>
<gene>
    <name evidence="1" type="ORF">ENS59_01465</name>
</gene>
<protein>
    <submittedName>
        <fullName evidence="1">Uncharacterized protein</fullName>
    </submittedName>
</protein>
<dbReference type="EMBL" id="DSVL01000045">
    <property type="protein sequence ID" value="HFH28172.1"/>
    <property type="molecule type" value="Genomic_DNA"/>
</dbReference>
<name>A0A7C3E0I3_9SPIR</name>
<accession>A0A7C3E0I3</accession>
<reference evidence="1" key="1">
    <citation type="journal article" date="2020" name="mSystems">
        <title>Genome- and Community-Level Interaction Insights into Carbon Utilization and Element Cycling Functions of Hydrothermarchaeota in Hydrothermal Sediment.</title>
        <authorList>
            <person name="Zhou Z."/>
            <person name="Liu Y."/>
            <person name="Xu W."/>
            <person name="Pan J."/>
            <person name="Luo Z.H."/>
            <person name="Li M."/>
        </authorList>
    </citation>
    <scope>NUCLEOTIDE SEQUENCE [LARGE SCALE GENOMIC DNA]</scope>
    <source>
        <strain evidence="1">SpSt-503</strain>
    </source>
</reference>
<organism evidence="1">
    <name type="scientific">Gracilinema caldarium</name>
    <dbReference type="NCBI Taxonomy" id="215591"/>
    <lineage>
        <taxon>Bacteria</taxon>
        <taxon>Pseudomonadati</taxon>
        <taxon>Spirochaetota</taxon>
        <taxon>Spirochaetia</taxon>
        <taxon>Spirochaetales</taxon>
        <taxon>Breznakiellaceae</taxon>
        <taxon>Gracilinema</taxon>
    </lineage>
</organism>
<evidence type="ECO:0000313" key="1">
    <source>
        <dbReference type="EMBL" id="HFH28172.1"/>
    </source>
</evidence>
<comment type="caution">
    <text evidence="1">The sequence shown here is derived from an EMBL/GenBank/DDBJ whole genome shotgun (WGS) entry which is preliminary data.</text>
</comment>
<sequence>MDKTALIFTLDPYSNNGIHITGTLGIVPQTSEGTLVLAIKNGSNSSISIKTSLLILKSDSGYENLPYKSSVSELTLKKGASKTITLNYAIINNPFLYQRFGLAGDIRNKYWITDDFITINNTRPFDSKTILCIISDDVYQSYLKEFGIEKDITTYETGINNGAFLQQQGQYLKQHKLLMTEHHDDENTQNEKTKEPAVLLSGDEIVLNQLICKFSPYKIKDTYYLSIKIINRYPDPIQIDSSKFTILVGTSASNNENKTEVWVSQALDFTKIKQNYSPLNERTGKEVLVLQQNDRVNMTFSFRKTNPTNIKDTVIYIIADGVTMYKQEIPLIGIPLLYKTGAN</sequence>
<dbReference type="AlphaFoldDB" id="A0A7C3E0I3"/>